<dbReference type="EMBL" id="BX842652">
    <property type="protein sequence ID" value="CAE80082.1"/>
    <property type="molecule type" value="Genomic_DNA"/>
</dbReference>
<dbReference type="GO" id="GO:0030170">
    <property type="term" value="F:pyridoxal phosphate binding"/>
    <property type="evidence" value="ECO:0007669"/>
    <property type="project" value="TreeGrafter"/>
</dbReference>
<dbReference type="InterPro" id="IPR015424">
    <property type="entry name" value="PyrdxlP-dep_Trfase"/>
</dbReference>
<dbReference type="InterPro" id="IPR015421">
    <property type="entry name" value="PyrdxlP-dep_Trfase_major"/>
</dbReference>
<keyword evidence="1 3" id="KW-0663">Pyridoxal phosphate</keyword>
<dbReference type="Gene3D" id="3.40.640.10">
    <property type="entry name" value="Type I PLP-dependent aspartate aminotransferase-like (Major domain)"/>
    <property type="match status" value="1"/>
</dbReference>
<comment type="similarity">
    <text evidence="4">Belongs to the DegT/DnrJ/EryC1 family.</text>
</comment>
<dbReference type="AlphaFoldDB" id="Q6MKX5"/>
<feature type="modified residue" description="N6-(pyridoxal phosphate)lysine" evidence="3">
    <location>
        <position position="214"/>
    </location>
</feature>
<sequence length="395" mass="43386">MLQLARTYWIIFSSIKHYPRENIMSIQQVPFITLNRFEPGFRDEFLSGVASLFDKTQFVGGPIVGEMEANLAAYTKSKHAIGCANGTDAIQIALRAVGVNKNDKVLVPDMTFWATFEAVVNVGANPVTVDVNRETCHWDLATFKQAVEQFKPKAAVMVHLYGWASADTLEIRKFAKEAGVLLIEDGAQCFGTEIDGQSILGTALISTTSFYPAKVLGASGDAGAIFTTNDEYAKNCRTLINHGRTDHYSHGMIGWNSRIGAYESLFLNMSLKHIDARIQSRMNAVKFYEESLKGLPLKPVRATSKVKENGYCAVAMIEPSLRASLIDSLKKANVGYGTIYPGAMSHQSGSAGHLAGKIDNGNAHHISQAVLNLPCYAYITQEELQYVCDTVKKHF</sequence>
<accession>Q6MKX5</accession>
<dbReference type="Proteomes" id="UP000008080">
    <property type="component" value="Chromosome"/>
</dbReference>
<dbReference type="InterPro" id="IPR000653">
    <property type="entry name" value="DegT/StrS_aminotransferase"/>
</dbReference>
<dbReference type="PANTHER" id="PTHR30244:SF36">
    <property type="entry name" value="3-OXO-GLUCOSE-6-PHOSPHATE:GLUTAMATE AMINOTRANSFERASE"/>
    <property type="match status" value="1"/>
</dbReference>
<dbReference type="Pfam" id="PF01041">
    <property type="entry name" value="DegT_DnrJ_EryC1"/>
    <property type="match status" value="1"/>
</dbReference>
<keyword evidence="6" id="KW-1185">Reference proteome</keyword>
<feature type="active site" description="Proton acceptor" evidence="2">
    <location>
        <position position="214"/>
    </location>
</feature>
<evidence type="ECO:0000256" key="1">
    <source>
        <dbReference type="ARBA" id="ARBA00022898"/>
    </source>
</evidence>
<dbReference type="SUPFAM" id="SSF53383">
    <property type="entry name" value="PLP-dependent transferases"/>
    <property type="match status" value="1"/>
</dbReference>
<dbReference type="GO" id="GO:0008483">
    <property type="term" value="F:transaminase activity"/>
    <property type="evidence" value="ECO:0007669"/>
    <property type="project" value="TreeGrafter"/>
</dbReference>
<dbReference type="eggNOG" id="COG0399">
    <property type="taxonomic scope" value="Bacteria"/>
</dbReference>
<evidence type="ECO:0000256" key="4">
    <source>
        <dbReference type="RuleBase" id="RU004508"/>
    </source>
</evidence>
<dbReference type="GO" id="GO:0000271">
    <property type="term" value="P:polysaccharide biosynthetic process"/>
    <property type="evidence" value="ECO:0007669"/>
    <property type="project" value="TreeGrafter"/>
</dbReference>
<reference evidence="5 6" key="1">
    <citation type="journal article" date="2004" name="Science">
        <title>A predator unmasked: life cycle of Bdellovibrio bacteriovorus from a genomic perspective.</title>
        <authorList>
            <person name="Rendulic S."/>
            <person name="Jagtap P."/>
            <person name="Rosinus A."/>
            <person name="Eppinger M."/>
            <person name="Baar C."/>
            <person name="Lanz C."/>
            <person name="Keller H."/>
            <person name="Lambert C."/>
            <person name="Evans K.J."/>
            <person name="Goesmann A."/>
            <person name="Meyer F."/>
            <person name="Sockett R.E."/>
            <person name="Schuster S.C."/>
        </authorList>
    </citation>
    <scope>NUCLEOTIDE SEQUENCE [LARGE SCALE GENOMIC DNA]</scope>
    <source>
        <strain evidence="6">ATCC 15356 / DSM 50701 / NCIMB 9529 / HD100</strain>
    </source>
</reference>
<evidence type="ECO:0000256" key="2">
    <source>
        <dbReference type="PIRSR" id="PIRSR000390-1"/>
    </source>
</evidence>
<dbReference type="STRING" id="264462.Bd2251"/>
<dbReference type="PANTHER" id="PTHR30244">
    <property type="entry name" value="TRANSAMINASE"/>
    <property type="match status" value="1"/>
</dbReference>
<protein>
    <submittedName>
        <fullName evidence="5">DegT/DnrJ/EryC1/StrS family protein</fullName>
    </submittedName>
</protein>
<evidence type="ECO:0000313" key="5">
    <source>
        <dbReference type="EMBL" id="CAE80082.1"/>
    </source>
</evidence>
<name>Q6MKX5_BDEBA</name>
<dbReference type="CDD" id="cd00616">
    <property type="entry name" value="AHBA_syn"/>
    <property type="match status" value="1"/>
</dbReference>
<proteinExistence type="inferred from homology"/>
<organism evidence="5 6">
    <name type="scientific">Bdellovibrio bacteriovorus (strain ATCC 15356 / DSM 50701 / NCIMB 9529 / HD100)</name>
    <dbReference type="NCBI Taxonomy" id="264462"/>
    <lineage>
        <taxon>Bacteria</taxon>
        <taxon>Pseudomonadati</taxon>
        <taxon>Bdellovibrionota</taxon>
        <taxon>Bdellovibrionia</taxon>
        <taxon>Bdellovibrionales</taxon>
        <taxon>Pseudobdellovibrionaceae</taxon>
        <taxon>Bdellovibrio</taxon>
    </lineage>
</organism>
<dbReference type="PIRSF" id="PIRSF000390">
    <property type="entry name" value="PLP_StrS"/>
    <property type="match status" value="1"/>
</dbReference>
<dbReference type="HOGENOM" id="CLU_033332_6_0_7"/>
<evidence type="ECO:0000313" key="6">
    <source>
        <dbReference type="Proteomes" id="UP000008080"/>
    </source>
</evidence>
<evidence type="ECO:0000256" key="3">
    <source>
        <dbReference type="PIRSR" id="PIRSR000390-2"/>
    </source>
</evidence>
<gene>
    <name evidence="5" type="ordered locus">Bd2251</name>
</gene>
<dbReference type="KEGG" id="bba:Bd2251"/>